<keyword evidence="1" id="KW-0805">Transcription regulation</keyword>
<dbReference type="PANTHER" id="PTHR38445:SF7">
    <property type="entry name" value="GNTR-FAMILY TRANSCRIPTIONAL REGULATOR"/>
    <property type="match status" value="1"/>
</dbReference>
<evidence type="ECO:0000256" key="3">
    <source>
        <dbReference type="ARBA" id="ARBA00023163"/>
    </source>
</evidence>
<keyword evidence="3" id="KW-0804">Transcription</keyword>
<evidence type="ECO:0000259" key="4">
    <source>
        <dbReference type="PROSITE" id="PS50949"/>
    </source>
</evidence>
<name>A0A7X2N0V8_9CLOT</name>
<gene>
    <name evidence="5" type="ORF">FYJ33_12520</name>
</gene>
<dbReference type="EMBL" id="VULX01000025">
    <property type="protein sequence ID" value="MSR92195.1"/>
    <property type="molecule type" value="Genomic_DNA"/>
</dbReference>
<dbReference type="CDD" id="cd07377">
    <property type="entry name" value="WHTH_GntR"/>
    <property type="match status" value="1"/>
</dbReference>
<keyword evidence="6" id="KW-1185">Reference proteome</keyword>
<proteinExistence type="predicted"/>
<evidence type="ECO:0000313" key="5">
    <source>
        <dbReference type="EMBL" id="MSR92195.1"/>
    </source>
</evidence>
<dbReference type="GO" id="GO:0003677">
    <property type="term" value="F:DNA binding"/>
    <property type="evidence" value="ECO:0007669"/>
    <property type="project" value="UniProtKB-KW"/>
</dbReference>
<organism evidence="5 6">
    <name type="scientific">Inconstantimicrobium porci</name>
    <dbReference type="NCBI Taxonomy" id="2652291"/>
    <lineage>
        <taxon>Bacteria</taxon>
        <taxon>Bacillati</taxon>
        <taxon>Bacillota</taxon>
        <taxon>Clostridia</taxon>
        <taxon>Eubacteriales</taxon>
        <taxon>Clostridiaceae</taxon>
        <taxon>Inconstantimicrobium</taxon>
    </lineage>
</organism>
<sequence length="124" mass="13967">MEIIISNSDQKPIYEQISSQIKNMIISGELSEGEPLPSMRQLAKDLRISVITTKRAYSDLERDGFIETVAGKGCFVAGKNLDFIKEEKQKKVEEYLQKAVDIAKSSNISLPEITEIIKILYEGE</sequence>
<dbReference type="Gene3D" id="1.10.10.10">
    <property type="entry name" value="Winged helix-like DNA-binding domain superfamily/Winged helix DNA-binding domain"/>
    <property type="match status" value="1"/>
</dbReference>
<dbReference type="SUPFAM" id="SSF46785">
    <property type="entry name" value="Winged helix' DNA-binding domain"/>
    <property type="match status" value="1"/>
</dbReference>
<evidence type="ECO:0000256" key="1">
    <source>
        <dbReference type="ARBA" id="ARBA00023015"/>
    </source>
</evidence>
<protein>
    <submittedName>
        <fullName evidence="5">GntR family transcriptional regulator</fullName>
    </submittedName>
</protein>
<dbReference type="RefSeq" id="WP_154532092.1">
    <property type="nucleotide sequence ID" value="NZ_JAQXTV010000046.1"/>
</dbReference>
<dbReference type="Pfam" id="PF00392">
    <property type="entry name" value="GntR"/>
    <property type="match status" value="1"/>
</dbReference>
<dbReference type="PROSITE" id="PS50949">
    <property type="entry name" value="HTH_GNTR"/>
    <property type="match status" value="1"/>
</dbReference>
<accession>A0A7X2N0V8</accession>
<dbReference type="Proteomes" id="UP000460287">
    <property type="component" value="Unassembled WGS sequence"/>
</dbReference>
<dbReference type="InterPro" id="IPR036390">
    <property type="entry name" value="WH_DNA-bd_sf"/>
</dbReference>
<dbReference type="AlphaFoldDB" id="A0A7X2N0V8"/>
<dbReference type="InterPro" id="IPR036388">
    <property type="entry name" value="WH-like_DNA-bd_sf"/>
</dbReference>
<feature type="domain" description="HTH gntR-type" evidence="4">
    <location>
        <begin position="11"/>
        <end position="79"/>
    </location>
</feature>
<dbReference type="PANTHER" id="PTHR38445">
    <property type="entry name" value="HTH-TYPE TRANSCRIPTIONAL REPRESSOR YTRA"/>
    <property type="match status" value="1"/>
</dbReference>
<dbReference type="InterPro" id="IPR000524">
    <property type="entry name" value="Tscrpt_reg_HTH_GntR"/>
</dbReference>
<comment type="caution">
    <text evidence="5">The sequence shown here is derived from an EMBL/GenBank/DDBJ whole genome shotgun (WGS) entry which is preliminary data.</text>
</comment>
<reference evidence="5 6" key="1">
    <citation type="submission" date="2019-08" db="EMBL/GenBank/DDBJ databases">
        <title>In-depth cultivation of the pig gut microbiome towards novel bacterial diversity and tailored functional studies.</title>
        <authorList>
            <person name="Wylensek D."/>
            <person name="Hitch T.C.A."/>
            <person name="Clavel T."/>
        </authorList>
    </citation>
    <scope>NUCLEOTIDE SEQUENCE [LARGE SCALE GENOMIC DNA]</scope>
    <source>
        <strain evidence="5 6">WCA-383-APC-5B</strain>
    </source>
</reference>
<keyword evidence="2" id="KW-0238">DNA-binding</keyword>
<dbReference type="SMART" id="SM00345">
    <property type="entry name" value="HTH_GNTR"/>
    <property type="match status" value="1"/>
</dbReference>
<evidence type="ECO:0000313" key="6">
    <source>
        <dbReference type="Proteomes" id="UP000460287"/>
    </source>
</evidence>
<evidence type="ECO:0000256" key="2">
    <source>
        <dbReference type="ARBA" id="ARBA00023125"/>
    </source>
</evidence>
<dbReference type="GO" id="GO:0003700">
    <property type="term" value="F:DNA-binding transcription factor activity"/>
    <property type="evidence" value="ECO:0007669"/>
    <property type="project" value="InterPro"/>
</dbReference>